<name>A0AAN6LLL4_9PLEO</name>
<dbReference type="Gene3D" id="1.10.10.10">
    <property type="entry name" value="Winged helix-like DNA-binding domain superfamily/Winged helix DNA-binding domain"/>
    <property type="match status" value="1"/>
</dbReference>
<evidence type="ECO:0000313" key="4">
    <source>
        <dbReference type="Proteomes" id="UP001280581"/>
    </source>
</evidence>
<protein>
    <recommendedName>
        <fullName evidence="2">TFIIF beta subunit HTH domain-containing protein</fullName>
    </recommendedName>
</protein>
<dbReference type="Pfam" id="PF02270">
    <property type="entry name" value="TFIIF_beta"/>
    <property type="match status" value="1"/>
</dbReference>
<feature type="domain" description="TFIIF beta subunit HTH" evidence="2">
    <location>
        <begin position="10"/>
        <end position="63"/>
    </location>
</feature>
<evidence type="ECO:0000313" key="3">
    <source>
        <dbReference type="EMBL" id="KAK3197119.1"/>
    </source>
</evidence>
<dbReference type="InterPro" id="IPR036390">
    <property type="entry name" value="WH_DNA-bd_sf"/>
</dbReference>
<proteinExistence type="predicted"/>
<dbReference type="InterPro" id="IPR036388">
    <property type="entry name" value="WH-like_DNA-bd_sf"/>
</dbReference>
<keyword evidence="4" id="KW-1185">Reference proteome</keyword>
<evidence type="ECO:0000256" key="1">
    <source>
        <dbReference type="SAM" id="MobiDB-lite"/>
    </source>
</evidence>
<accession>A0AAN6LLL4</accession>
<dbReference type="Proteomes" id="UP001280581">
    <property type="component" value="Unassembled WGS sequence"/>
</dbReference>
<comment type="caution">
    <text evidence="3">The sequence shown here is derived from an EMBL/GenBank/DDBJ whole genome shotgun (WGS) entry which is preliminary data.</text>
</comment>
<gene>
    <name evidence="3" type="ORF">GRF29_1536g637386</name>
</gene>
<evidence type="ECO:0000259" key="2">
    <source>
        <dbReference type="Pfam" id="PF02270"/>
    </source>
</evidence>
<sequence>MGNVQLEPTIEDVLHGLFDEYAYWSLKALRVKTKRSNALLREVLPDIANKVKGGIYNDYYERKGRFNRPAKWLSARPNGPPKRRMETDLRSHMSAVTASAGIDQDSTKQGFDIVSRKIATPSCKFGSGFSIAKVNGVNGPGEPVAFDRGGMHDTGLMRFQHAPKVDDQATADSASATPPAHTANNPFLANLDSLTTVQMKALEDAGVVKKTEPNNGTNNDTAHLENLQAQTMAAPAMSTFCGVDGRTMNFTSAPPAAPHANNIDFEAMGAFRAVDAAEDVDMGTGTGTGTGKAFADPKGNKENIPLPSNTNSPEE</sequence>
<dbReference type="InterPro" id="IPR040450">
    <property type="entry name" value="TFIIF_beta_HTH"/>
</dbReference>
<feature type="compositionally biased region" description="Polar residues" evidence="1">
    <location>
        <begin position="306"/>
        <end position="315"/>
    </location>
</feature>
<dbReference type="AlphaFoldDB" id="A0AAN6LLL4"/>
<organism evidence="3 4">
    <name type="scientific">Pseudopithomyces chartarum</name>
    <dbReference type="NCBI Taxonomy" id="1892770"/>
    <lineage>
        <taxon>Eukaryota</taxon>
        <taxon>Fungi</taxon>
        <taxon>Dikarya</taxon>
        <taxon>Ascomycota</taxon>
        <taxon>Pezizomycotina</taxon>
        <taxon>Dothideomycetes</taxon>
        <taxon>Pleosporomycetidae</taxon>
        <taxon>Pleosporales</taxon>
        <taxon>Massarineae</taxon>
        <taxon>Didymosphaeriaceae</taxon>
        <taxon>Pseudopithomyces</taxon>
    </lineage>
</organism>
<reference evidence="3 4" key="1">
    <citation type="submission" date="2021-02" db="EMBL/GenBank/DDBJ databases">
        <title>Genome assembly of Pseudopithomyces chartarum.</title>
        <authorList>
            <person name="Jauregui R."/>
            <person name="Singh J."/>
            <person name="Voisey C."/>
        </authorList>
    </citation>
    <scope>NUCLEOTIDE SEQUENCE [LARGE SCALE GENOMIC DNA]</scope>
    <source>
        <strain evidence="3 4">AGR01</strain>
    </source>
</reference>
<dbReference type="EMBL" id="WVTA01000021">
    <property type="protein sequence ID" value="KAK3197119.1"/>
    <property type="molecule type" value="Genomic_DNA"/>
</dbReference>
<feature type="region of interest" description="Disordered" evidence="1">
    <location>
        <begin position="282"/>
        <end position="315"/>
    </location>
</feature>
<dbReference type="SUPFAM" id="SSF46785">
    <property type="entry name" value="Winged helix' DNA-binding domain"/>
    <property type="match status" value="1"/>
</dbReference>